<dbReference type="KEGG" id="tdl:TDEL_0A02690"/>
<dbReference type="RefSeq" id="XP_003678812.1">
    <property type="nucleotide sequence ID" value="XM_003678764.1"/>
</dbReference>
<accession>G8ZLV7</accession>
<protein>
    <recommendedName>
        <fullName evidence="1">Zn(2)-C6 fungal-type domain-containing protein</fullName>
    </recommendedName>
</protein>
<dbReference type="InParanoid" id="G8ZLV7"/>
<dbReference type="CDD" id="cd12148">
    <property type="entry name" value="fungal_TF_MHR"/>
    <property type="match status" value="1"/>
</dbReference>
<evidence type="ECO:0000259" key="1">
    <source>
        <dbReference type="PROSITE" id="PS50048"/>
    </source>
</evidence>
<dbReference type="CDD" id="cd00067">
    <property type="entry name" value="GAL4"/>
    <property type="match status" value="1"/>
</dbReference>
<feature type="domain" description="Zn(2)-C6 fungal-type" evidence="1">
    <location>
        <begin position="12"/>
        <end position="43"/>
    </location>
</feature>
<dbReference type="EMBL" id="HE616742">
    <property type="protein sequence ID" value="CCE89601.1"/>
    <property type="molecule type" value="Genomic_DNA"/>
</dbReference>
<dbReference type="GO" id="GO:0000981">
    <property type="term" value="F:DNA-binding transcription factor activity, RNA polymerase II-specific"/>
    <property type="evidence" value="ECO:0007669"/>
    <property type="project" value="InterPro"/>
</dbReference>
<dbReference type="GO" id="GO:0008270">
    <property type="term" value="F:zinc ion binding"/>
    <property type="evidence" value="ECO:0007669"/>
    <property type="project" value="InterPro"/>
</dbReference>
<organism evidence="2 3">
    <name type="scientific">Torulaspora delbrueckii</name>
    <name type="common">Yeast</name>
    <name type="synonym">Candida colliculosa</name>
    <dbReference type="NCBI Taxonomy" id="4950"/>
    <lineage>
        <taxon>Eukaryota</taxon>
        <taxon>Fungi</taxon>
        <taxon>Dikarya</taxon>
        <taxon>Ascomycota</taxon>
        <taxon>Saccharomycotina</taxon>
        <taxon>Saccharomycetes</taxon>
        <taxon>Saccharomycetales</taxon>
        <taxon>Saccharomycetaceae</taxon>
        <taxon>Torulaspora</taxon>
    </lineage>
</organism>
<dbReference type="InterPro" id="IPR052693">
    <property type="entry name" value="Yeast_MDR_Regulatory"/>
</dbReference>
<dbReference type="AlphaFoldDB" id="G8ZLV7"/>
<dbReference type="PANTHER" id="PTHR31405">
    <property type="entry name" value="TRANSCRIPTION FACTOR PDR8-RELATED"/>
    <property type="match status" value="1"/>
</dbReference>
<dbReference type="eggNOG" id="ENOG502SJDI">
    <property type="taxonomic scope" value="Eukaryota"/>
</dbReference>
<evidence type="ECO:0000313" key="2">
    <source>
        <dbReference type="EMBL" id="CCE89601.1"/>
    </source>
</evidence>
<dbReference type="Pfam" id="PF00172">
    <property type="entry name" value="Zn_clus"/>
    <property type="match status" value="1"/>
</dbReference>
<sequence length="722" mass="81730">MEKRKRRKAIKSCAFCRRRKLRCDQKKPRCSTCVARNLAECVYSQGLQHNASTETRELVPLPGFGESTTTYNVTIEPLAGASRNQLDTFFTLQCKESGRKVYYGPTSARTLMAKNDWGLLERFRQATTKIKTARIDFKKKNGVSMLRELQTIDTPQSIQQIVPVLPTYETILRCVHDFFDNPCLYPQNSGLDKRKVFQDLEEGLVVGQQLVPGVERAVVELKPGPKCNYYRLGVIFSILALTHYYEDLPLPLESFFVYLAGCNTAKAMYVERCQTFLLRFTYRLAHGYNGGDNSHLMLLVDNMINTAIYLGLNKDICILYRGQEATAGSLDSLQALWYWILLADFDIALNIGRPLRISPYDYDGPLVDHTDALYGVMGRFLKIARHIICDIHNKKRTPELDVHCETIITFIEHEFSPFELYTDPALMQIHKLPHMHILCNALSLLSTCYGLRWTALKCSTPSVKNGAVKAMLLSYSVISSISKFCFEQDRVKYSHMLVPECKNITPYLTGGISIWCTLFVRILMFFYGFAHSEMTLFESGPVFTQNSSPTDECDLSNLRGPEDRAISFSTYFNIACEKLDTLAATNDPHMKMVLRRSRFYVLLMGKDKILRVLTKTAVECRTNAETSWLTNSKGNQVITNLQSPEDSVEPILAPGKSVEQTGDGISTDFSLSQMQVNLMASPAADPGTAQMIADEFWQSYNLGWQEILDSAEGLDLISDFMV</sequence>
<dbReference type="Gene3D" id="4.10.240.10">
    <property type="entry name" value="Zn(2)-C6 fungal-type DNA-binding domain"/>
    <property type="match status" value="1"/>
</dbReference>
<dbReference type="SUPFAM" id="SSF57701">
    <property type="entry name" value="Zn2/Cys6 DNA-binding domain"/>
    <property type="match status" value="1"/>
</dbReference>
<keyword evidence="3" id="KW-1185">Reference proteome</keyword>
<dbReference type="PROSITE" id="PS00463">
    <property type="entry name" value="ZN2_CY6_FUNGAL_1"/>
    <property type="match status" value="1"/>
</dbReference>
<dbReference type="Proteomes" id="UP000005627">
    <property type="component" value="Chromosome 1"/>
</dbReference>
<proteinExistence type="predicted"/>
<name>G8ZLV7_TORDE</name>
<dbReference type="PROSITE" id="PS50048">
    <property type="entry name" value="ZN2_CY6_FUNGAL_2"/>
    <property type="match status" value="1"/>
</dbReference>
<dbReference type="InterPro" id="IPR036864">
    <property type="entry name" value="Zn2-C6_fun-type_DNA-bd_sf"/>
</dbReference>
<dbReference type="OrthoDB" id="4356994at2759"/>
<dbReference type="PANTHER" id="PTHR31405:SF8">
    <property type="entry name" value="TRANSCRIPTION FACTOR PDR8-RELATED"/>
    <property type="match status" value="1"/>
</dbReference>
<dbReference type="GeneID" id="11502776"/>
<evidence type="ECO:0000313" key="3">
    <source>
        <dbReference type="Proteomes" id="UP000005627"/>
    </source>
</evidence>
<dbReference type="HOGENOM" id="CLU_010594_0_0_1"/>
<gene>
    <name evidence="2" type="primary">TDEL0A02690</name>
    <name evidence="2" type="ORF">TDEL_0A02690</name>
</gene>
<reference evidence="2 3" key="1">
    <citation type="journal article" date="2011" name="Proc. Natl. Acad. Sci. U.S.A.">
        <title>Evolutionary erosion of yeast sex chromosomes by mating-type switching accidents.</title>
        <authorList>
            <person name="Gordon J.L."/>
            <person name="Armisen D."/>
            <person name="Proux-Wera E."/>
            <person name="Oheigeartaigh S.S."/>
            <person name="Byrne K.P."/>
            <person name="Wolfe K.H."/>
        </authorList>
    </citation>
    <scope>NUCLEOTIDE SEQUENCE [LARGE SCALE GENOMIC DNA]</scope>
    <source>
        <strain evidence="3">ATCC 10662 / CBS 1146 / NBRC 0425 / NCYC 2629 / NRRL Y-866</strain>
    </source>
</reference>
<dbReference type="SMART" id="SM00066">
    <property type="entry name" value="GAL4"/>
    <property type="match status" value="1"/>
</dbReference>
<dbReference type="InterPro" id="IPR001138">
    <property type="entry name" value="Zn2Cys6_DnaBD"/>
</dbReference>